<dbReference type="AlphaFoldDB" id="A0A5E4MM62"/>
<name>A0A5E4MM62_9HEMI</name>
<protein>
    <submittedName>
        <fullName evidence="2">Uncharacterized protein</fullName>
    </submittedName>
</protein>
<evidence type="ECO:0000313" key="3">
    <source>
        <dbReference type="Proteomes" id="UP000325440"/>
    </source>
</evidence>
<proteinExistence type="predicted"/>
<keyword evidence="3" id="KW-1185">Reference proteome</keyword>
<dbReference type="EMBL" id="CABPRJ010000553">
    <property type="protein sequence ID" value="VVC30957.1"/>
    <property type="molecule type" value="Genomic_DNA"/>
</dbReference>
<dbReference type="Proteomes" id="UP000325440">
    <property type="component" value="Unassembled WGS sequence"/>
</dbReference>
<accession>A0A5E4MM62</accession>
<evidence type="ECO:0000256" key="1">
    <source>
        <dbReference type="SAM" id="Phobius"/>
    </source>
</evidence>
<sequence>MSKAPDKQNHNPAFIGYPKSTIVLATLLLGSLYTIATADKTSKQIQVVCAIIAAIAVMVIISSFVAIFCNRNDKKDVANQTNAVGTNSNVANASTQISFAERGTQTDNTKKSVVDRGTQTDDIQISVVERGTQIETKKMQENVQAQQATSQTNNRPLSKFISSTQNCKFQQLN</sequence>
<keyword evidence="1" id="KW-0812">Transmembrane</keyword>
<feature type="transmembrane region" description="Helical" evidence="1">
    <location>
        <begin position="44"/>
        <end position="69"/>
    </location>
</feature>
<keyword evidence="1" id="KW-0472">Membrane</keyword>
<reference evidence="2 3" key="1">
    <citation type="submission" date="2019-08" db="EMBL/GenBank/DDBJ databases">
        <authorList>
            <person name="Alioto T."/>
            <person name="Alioto T."/>
            <person name="Gomez Garrido J."/>
        </authorList>
    </citation>
    <scope>NUCLEOTIDE SEQUENCE [LARGE SCALE GENOMIC DNA]</scope>
</reference>
<feature type="transmembrane region" description="Helical" evidence="1">
    <location>
        <begin position="21"/>
        <end position="38"/>
    </location>
</feature>
<evidence type="ECO:0000313" key="2">
    <source>
        <dbReference type="EMBL" id="VVC30957.1"/>
    </source>
</evidence>
<gene>
    <name evidence="2" type="ORF">CINCED_3A014794</name>
</gene>
<organism evidence="2 3">
    <name type="scientific">Cinara cedri</name>
    <dbReference type="NCBI Taxonomy" id="506608"/>
    <lineage>
        <taxon>Eukaryota</taxon>
        <taxon>Metazoa</taxon>
        <taxon>Ecdysozoa</taxon>
        <taxon>Arthropoda</taxon>
        <taxon>Hexapoda</taxon>
        <taxon>Insecta</taxon>
        <taxon>Pterygota</taxon>
        <taxon>Neoptera</taxon>
        <taxon>Paraneoptera</taxon>
        <taxon>Hemiptera</taxon>
        <taxon>Sternorrhyncha</taxon>
        <taxon>Aphidomorpha</taxon>
        <taxon>Aphidoidea</taxon>
        <taxon>Aphididae</taxon>
        <taxon>Lachninae</taxon>
        <taxon>Cinara</taxon>
    </lineage>
</organism>
<keyword evidence="1" id="KW-1133">Transmembrane helix</keyword>